<dbReference type="AlphaFoldDB" id="A0A3M6WA52"/>
<feature type="non-terminal residue" evidence="12">
    <location>
        <position position="1"/>
    </location>
</feature>
<evidence type="ECO:0000256" key="8">
    <source>
        <dbReference type="ARBA" id="ARBA00022989"/>
    </source>
</evidence>
<dbReference type="GO" id="GO:0042281">
    <property type="term" value="F:dolichyl pyrophosphate Man9GlcNAc2 alpha-1,3-glucosyltransferase activity"/>
    <property type="evidence" value="ECO:0007669"/>
    <property type="project" value="TreeGrafter"/>
</dbReference>
<gene>
    <name evidence="12" type="ORF">D0869_11886</name>
</gene>
<evidence type="ECO:0000256" key="3">
    <source>
        <dbReference type="ARBA" id="ARBA00008715"/>
    </source>
</evidence>
<feature type="region of interest" description="Disordered" evidence="11">
    <location>
        <begin position="61"/>
        <end position="93"/>
    </location>
</feature>
<feature type="region of interest" description="Disordered" evidence="11">
    <location>
        <begin position="1"/>
        <end position="34"/>
    </location>
</feature>
<dbReference type="InterPro" id="IPR004856">
    <property type="entry name" value="Glyco_trans_ALG6/ALG8"/>
</dbReference>
<feature type="transmembrane region" description="Helical" evidence="10">
    <location>
        <begin position="443"/>
        <end position="465"/>
    </location>
</feature>
<feature type="transmembrane region" description="Helical" evidence="10">
    <location>
        <begin position="316"/>
        <end position="335"/>
    </location>
</feature>
<evidence type="ECO:0000256" key="6">
    <source>
        <dbReference type="ARBA" id="ARBA00022692"/>
    </source>
</evidence>
<dbReference type="VEuPathDB" id="FungiDB:BTJ68_11216"/>
<feature type="transmembrane region" description="Helical" evidence="10">
    <location>
        <begin position="543"/>
        <end position="562"/>
    </location>
</feature>
<dbReference type="OrthoDB" id="5589195at2759"/>
<dbReference type="EMBL" id="QWIJ01001351">
    <property type="protein sequence ID" value="RMX75156.1"/>
    <property type="molecule type" value="Genomic_DNA"/>
</dbReference>
<comment type="similarity">
    <text evidence="3 10">Belongs to the ALG6/ALG8 glucosyltransferase family.</text>
</comment>
<feature type="compositionally biased region" description="Polar residues" evidence="11">
    <location>
        <begin position="1"/>
        <end position="13"/>
    </location>
</feature>
<dbReference type="Proteomes" id="UP000281245">
    <property type="component" value="Unassembled WGS sequence"/>
</dbReference>
<accession>A0A3M6WA52</accession>
<feature type="transmembrane region" description="Helical" evidence="10">
    <location>
        <begin position="341"/>
        <end position="367"/>
    </location>
</feature>
<reference evidence="12 13" key="1">
    <citation type="journal article" date="2018" name="BMC Genomics">
        <title>Genomic evidence for intraspecific hybridization in a clonal and extremely halotolerant yeast.</title>
        <authorList>
            <person name="Gostincar C."/>
            <person name="Stajich J.E."/>
            <person name="Zupancic J."/>
            <person name="Zalar P."/>
            <person name="Gunde-Cimerman N."/>
        </authorList>
    </citation>
    <scope>NUCLEOTIDE SEQUENCE [LARGE SCALE GENOMIC DNA]</scope>
    <source>
        <strain evidence="12 13">EXF-6656</strain>
    </source>
</reference>
<feature type="transmembrane region" description="Helical" evidence="10">
    <location>
        <begin position="518"/>
        <end position="536"/>
    </location>
</feature>
<comment type="caution">
    <text evidence="12">The sequence shown here is derived from an EMBL/GenBank/DDBJ whole genome shotgun (WGS) entry which is preliminary data.</text>
</comment>
<organism evidence="12 13">
    <name type="scientific">Hortaea werneckii</name>
    <name type="common">Black yeast</name>
    <name type="synonym">Cladosporium werneckii</name>
    <dbReference type="NCBI Taxonomy" id="91943"/>
    <lineage>
        <taxon>Eukaryota</taxon>
        <taxon>Fungi</taxon>
        <taxon>Dikarya</taxon>
        <taxon>Ascomycota</taxon>
        <taxon>Pezizomycotina</taxon>
        <taxon>Dothideomycetes</taxon>
        <taxon>Dothideomycetidae</taxon>
        <taxon>Mycosphaerellales</taxon>
        <taxon>Teratosphaeriaceae</taxon>
        <taxon>Hortaea</taxon>
    </lineage>
</organism>
<keyword evidence="9 10" id="KW-0472">Membrane</keyword>
<feature type="compositionally biased region" description="Low complexity" evidence="11">
    <location>
        <begin position="79"/>
        <end position="89"/>
    </location>
</feature>
<dbReference type="PANTHER" id="PTHR12413:SF1">
    <property type="entry name" value="DOLICHYL PYROPHOSPHATE MAN9GLCNAC2 ALPHA-1,3-GLUCOSYLTRANSFERASE"/>
    <property type="match status" value="1"/>
</dbReference>
<keyword evidence="7 10" id="KW-0256">Endoplasmic reticulum</keyword>
<evidence type="ECO:0000256" key="7">
    <source>
        <dbReference type="ARBA" id="ARBA00022824"/>
    </source>
</evidence>
<feature type="transmembrane region" description="Helical" evidence="10">
    <location>
        <begin position="608"/>
        <end position="630"/>
    </location>
</feature>
<comment type="pathway">
    <text evidence="2 10">Protein modification; protein glycosylation.</text>
</comment>
<dbReference type="Pfam" id="PF03155">
    <property type="entry name" value="Alg6_Alg8"/>
    <property type="match status" value="2"/>
</dbReference>
<keyword evidence="6 10" id="KW-0812">Transmembrane</keyword>
<feature type="compositionally biased region" description="Polar residues" evidence="11">
    <location>
        <begin position="21"/>
        <end position="32"/>
    </location>
</feature>
<evidence type="ECO:0000256" key="1">
    <source>
        <dbReference type="ARBA" id="ARBA00004477"/>
    </source>
</evidence>
<keyword evidence="4 10" id="KW-0328">Glycosyltransferase</keyword>
<feature type="transmembrane region" description="Helical" evidence="10">
    <location>
        <begin position="219"/>
        <end position="241"/>
    </location>
</feature>
<evidence type="ECO:0000256" key="4">
    <source>
        <dbReference type="ARBA" id="ARBA00022676"/>
    </source>
</evidence>
<sequence length="657" mass="73212">QASLELDNQQLGSLSLGRGVSPTSHPTRSQRTYDLRTPLVQTGHALEHSVRVRCHHSLLLQSTMAPPTPSHRPRKKRTGNASSSNGTTTLDATSKLEKPSFPLAAFFWPAKSHPSSWVLLPAILMTTFLFRWTVSMWPYSGYAKPPMHGDFEAQRHWMELTVNLPTTHWYFHNLEWWGLDYPPLTAYHSWILGQLGSWLDPNWFALYLSRGLDDAGLKVFMRASVVLSEYAVYVPAAVLCVRQLARLHNINTWESSIALCAILMQPATILIDHGHFQYNTVMLGFMLATVASMLAGKPMWSCVFFVATLGFKQMGLFYAPAVAAYLAGICISPRLNILRFLGIAIVTIASFAILFLPLIAGTAFDVYRGVALPTDAKIPPLMSILPWNIAESSWYYPYLVQLMQAIHRIFPFARGLFEDKVANIWCAVHSSGVYKLNRYDSTFLSRAALGLTLASIAPPCFLLFIKPRKEALPYVLSATAWGFFLCSYQVHEKNVLLPLLPMTLLLAMQDGMSSANRAWIGYANVLGCWTMFPLLVRDGLRIPYFVLTGLWAWLMGLPPFGISTLSTPTEEGGLTLVSKAIHIATYLGMVGWHIVEATLPPPEDKPDLWVVANVCLGCAGFGLCYLWCLWMTLATSGILYDVGIWKKNGAVGEKKNQ</sequence>
<evidence type="ECO:0000256" key="5">
    <source>
        <dbReference type="ARBA" id="ARBA00022679"/>
    </source>
</evidence>
<comment type="subcellular location">
    <subcellularLocation>
        <location evidence="1 10">Endoplasmic reticulum membrane</location>
        <topology evidence="1 10">Multi-pass membrane protein</topology>
    </subcellularLocation>
</comment>
<evidence type="ECO:0000256" key="2">
    <source>
        <dbReference type="ARBA" id="ARBA00004922"/>
    </source>
</evidence>
<proteinExistence type="inferred from homology"/>
<evidence type="ECO:0000256" key="11">
    <source>
        <dbReference type="SAM" id="MobiDB-lite"/>
    </source>
</evidence>
<evidence type="ECO:0000256" key="9">
    <source>
        <dbReference type="ARBA" id="ARBA00023136"/>
    </source>
</evidence>
<feature type="transmembrane region" description="Helical" evidence="10">
    <location>
        <begin position="117"/>
        <end position="137"/>
    </location>
</feature>
<dbReference type="PANTHER" id="PTHR12413">
    <property type="entry name" value="DOLICHYL GLYCOSYLTRANSFERASE"/>
    <property type="match status" value="1"/>
</dbReference>
<keyword evidence="5 10" id="KW-0808">Transferase</keyword>
<feature type="transmembrane region" description="Helical" evidence="10">
    <location>
        <begin position="471"/>
        <end position="488"/>
    </location>
</feature>
<feature type="transmembrane region" description="Helical" evidence="10">
    <location>
        <begin position="283"/>
        <end position="309"/>
    </location>
</feature>
<evidence type="ECO:0000256" key="10">
    <source>
        <dbReference type="RuleBase" id="RU363110"/>
    </source>
</evidence>
<name>A0A3M6WA52_HORWE</name>
<evidence type="ECO:0000313" key="12">
    <source>
        <dbReference type="EMBL" id="RMX75156.1"/>
    </source>
</evidence>
<evidence type="ECO:0000313" key="13">
    <source>
        <dbReference type="Proteomes" id="UP000281245"/>
    </source>
</evidence>
<keyword evidence="8 10" id="KW-1133">Transmembrane helix</keyword>
<protein>
    <recommendedName>
        <fullName evidence="10">Alpha-1,3-glucosyltransferase</fullName>
        <ecNumber evidence="10">2.4.1.-</ecNumber>
    </recommendedName>
</protein>
<dbReference type="GO" id="GO:0005789">
    <property type="term" value="C:endoplasmic reticulum membrane"/>
    <property type="evidence" value="ECO:0007669"/>
    <property type="project" value="UniProtKB-SubCell"/>
</dbReference>
<dbReference type="EC" id="2.4.1.-" evidence="10"/>
<dbReference type="UniPathway" id="UPA00378"/>